<evidence type="ECO:0000313" key="1">
    <source>
        <dbReference type="EMBL" id="DAF54469.1"/>
    </source>
</evidence>
<organism evidence="1">
    <name type="scientific">Siphoviridae sp. ctKwY15</name>
    <dbReference type="NCBI Taxonomy" id="2827843"/>
    <lineage>
        <taxon>Viruses</taxon>
        <taxon>Duplodnaviria</taxon>
        <taxon>Heunggongvirae</taxon>
        <taxon>Uroviricota</taxon>
        <taxon>Caudoviricetes</taxon>
    </lineage>
</organism>
<proteinExistence type="predicted"/>
<dbReference type="EMBL" id="BK032679">
    <property type="protein sequence ID" value="DAF54469.1"/>
    <property type="molecule type" value="Genomic_DNA"/>
</dbReference>
<accession>A0A8S5STU1</accession>
<name>A0A8S5STU1_9CAUD</name>
<protein>
    <submittedName>
        <fullName evidence="1">HEAT-STABLE ENTEROTOXIN B-STABLE, ENTEROTOXIN, DISULFIDE</fullName>
    </submittedName>
</protein>
<reference evidence="1" key="1">
    <citation type="journal article" date="2021" name="Proc. Natl. Acad. Sci. U.S.A.">
        <title>A Catalog of Tens of Thousands of Viruses from Human Metagenomes Reveals Hidden Associations with Chronic Diseases.</title>
        <authorList>
            <person name="Tisza M.J."/>
            <person name="Buck C.B."/>
        </authorList>
    </citation>
    <scope>NUCLEOTIDE SEQUENCE</scope>
    <source>
        <strain evidence="1">CtKwY15</strain>
    </source>
</reference>
<sequence>MAFCFCDICDYKDKCEHYRKLVVCPYIKVEE</sequence>